<evidence type="ECO:0000313" key="3">
    <source>
        <dbReference type="Proteomes" id="UP000028725"/>
    </source>
</evidence>
<dbReference type="SUPFAM" id="SSF69304">
    <property type="entry name" value="Tricorn protease N-terminal domain"/>
    <property type="match status" value="1"/>
</dbReference>
<comment type="caution">
    <text evidence="2">The sequence shown here is derived from an EMBL/GenBank/DDBJ whole genome shotgun (WGS) entry which is preliminary data.</text>
</comment>
<gene>
    <name evidence="2" type="ORF">DB31_3138</name>
</gene>
<evidence type="ECO:0000313" key="2">
    <source>
        <dbReference type="EMBL" id="KFE71008.1"/>
    </source>
</evidence>
<dbReference type="InterPro" id="IPR011042">
    <property type="entry name" value="6-blade_b-propeller_TolB-like"/>
</dbReference>
<reference evidence="2 3" key="1">
    <citation type="submission" date="2014-04" db="EMBL/GenBank/DDBJ databases">
        <title>Genome assembly of Hyalangium minutum DSM 14724.</title>
        <authorList>
            <person name="Sharma G."/>
            <person name="Subramanian S."/>
        </authorList>
    </citation>
    <scope>NUCLEOTIDE SEQUENCE [LARGE SCALE GENOMIC DNA]</scope>
    <source>
        <strain evidence="2 3">DSM 14724</strain>
    </source>
</reference>
<organism evidence="2 3">
    <name type="scientific">Hyalangium minutum</name>
    <dbReference type="NCBI Taxonomy" id="394096"/>
    <lineage>
        <taxon>Bacteria</taxon>
        <taxon>Pseudomonadati</taxon>
        <taxon>Myxococcota</taxon>
        <taxon>Myxococcia</taxon>
        <taxon>Myxococcales</taxon>
        <taxon>Cystobacterineae</taxon>
        <taxon>Archangiaceae</taxon>
        <taxon>Hyalangium</taxon>
    </lineage>
</organism>
<dbReference type="Proteomes" id="UP000028725">
    <property type="component" value="Unassembled WGS sequence"/>
</dbReference>
<dbReference type="STRING" id="394096.DB31_3138"/>
<accession>A0A085WTJ5</accession>
<dbReference type="Pfam" id="PF07676">
    <property type="entry name" value="PD40"/>
    <property type="match status" value="1"/>
</dbReference>
<dbReference type="InterPro" id="IPR011659">
    <property type="entry name" value="WD40"/>
</dbReference>
<evidence type="ECO:0000256" key="1">
    <source>
        <dbReference type="SAM" id="SignalP"/>
    </source>
</evidence>
<keyword evidence="3" id="KW-1185">Reference proteome</keyword>
<dbReference type="OrthoDB" id="9815657at2"/>
<dbReference type="AlphaFoldDB" id="A0A085WTJ5"/>
<feature type="signal peptide" evidence="1">
    <location>
        <begin position="1"/>
        <end position="27"/>
    </location>
</feature>
<name>A0A085WTJ5_9BACT</name>
<sequence length="226" mass="24149">MPTLRSCLKAAVPLLLSLFLFALPAEAKGPSVVEEKGRIVFVEANGKKLPLTSGAQDSQPSLSPDGKAVVFVRKGSGKKLESAAGEVEANELWWISTTGGKPRQLVKSAESDDPKKFLGGLQAPQFSPDGKAVYFMSAAWATSSSVHKVDVASGKTSFVTDGNTLEVIPRGEHQGKLIVQKHKYFLGGGTYDWFWLVDPAGKEVGPIGEDESSFKELYVSEPPASP</sequence>
<proteinExistence type="predicted"/>
<keyword evidence="1" id="KW-0732">Signal</keyword>
<dbReference type="RefSeq" id="WP_044182437.1">
    <property type="nucleotide sequence ID" value="NZ_JMCB01000002.1"/>
</dbReference>
<dbReference type="EMBL" id="JMCB01000002">
    <property type="protein sequence ID" value="KFE71008.1"/>
    <property type="molecule type" value="Genomic_DNA"/>
</dbReference>
<dbReference type="Gene3D" id="2.120.10.30">
    <property type="entry name" value="TolB, C-terminal domain"/>
    <property type="match status" value="1"/>
</dbReference>
<protein>
    <submittedName>
        <fullName evidence="2">Uncharacterized protein</fullName>
    </submittedName>
</protein>
<feature type="chain" id="PRO_5001799942" evidence="1">
    <location>
        <begin position="28"/>
        <end position="226"/>
    </location>
</feature>